<feature type="domain" description="Zn(2)-C6 fungal-type" evidence="2">
    <location>
        <begin position="13"/>
        <end position="47"/>
    </location>
</feature>
<gene>
    <name evidence="3" type="ORF">BCR35DRAFT_299868</name>
</gene>
<sequence length="548" mass="59770">MPRDSTKPKKFPACDRCKHKRVLCHPTAPGSGLSCPRCTELGVACTTTPVVRRKPVRKSNSNSEEPAPPEAPTLPLASSELPIASTSSTPYELALVAASYGLAPPEHFSIDTLSPSLLRTLIERDFQRLPQLQHPIIVPPINALNAALRRTAWVPSLLPPSTRAFAACVVALTALQSIDPAILGPGPVPASFEELGSRGSVDWASFGLRRERACRSLRREAFKAAMASDVLLVATEENAATCCMLDILDLGFGDFPTSRSRPWSGAYLSHVQVLASAQEEDQGMRDDKVRWSSYLMEECMRSLYSSTPINFSPEQELLLRGSDVPSLDETLKLLEERPLGEKQIVFEVVRAYSVGTTSLARRIRAGVTGAYAKGRPLDHATTMALIDDLDTLGAVEQATLRRIEHIRPPVASNLFPPLSISAGRTHMTNPDVFAYVLDLIGHLMCMGHSAVVLELHVDLQRRAKPLPPVSSPVEARAREREDVLRKQLADMAVTAARTVGRGLERLPCLSHITHFRCIRIARFASILLDDASAMGGLLTPENARALQS</sequence>
<name>A0A1Y2G2K3_9BASI</name>
<dbReference type="Proteomes" id="UP000193467">
    <property type="component" value="Unassembled WGS sequence"/>
</dbReference>
<dbReference type="InterPro" id="IPR036864">
    <property type="entry name" value="Zn2-C6_fun-type_DNA-bd_sf"/>
</dbReference>
<dbReference type="SUPFAM" id="SSF57701">
    <property type="entry name" value="Zn2/Cys6 DNA-binding domain"/>
    <property type="match status" value="1"/>
</dbReference>
<comment type="caution">
    <text evidence="3">The sequence shown here is derived from an EMBL/GenBank/DDBJ whole genome shotgun (WGS) entry which is preliminary data.</text>
</comment>
<dbReference type="EMBL" id="MCGR01000004">
    <property type="protein sequence ID" value="ORY90265.1"/>
    <property type="molecule type" value="Genomic_DNA"/>
</dbReference>
<dbReference type="Gene3D" id="4.10.240.10">
    <property type="entry name" value="Zn(2)-C6 fungal-type DNA-binding domain"/>
    <property type="match status" value="1"/>
</dbReference>
<evidence type="ECO:0000259" key="2">
    <source>
        <dbReference type="PROSITE" id="PS50048"/>
    </source>
</evidence>
<evidence type="ECO:0000256" key="1">
    <source>
        <dbReference type="SAM" id="MobiDB-lite"/>
    </source>
</evidence>
<organism evidence="3 4">
    <name type="scientific">Leucosporidium creatinivorum</name>
    <dbReference type="NCBI Taxonomy" id="106004"/>
    <lineage>
        <taxon>Eukaryota</taxon>
        <taxon>Fungi</taxon>
        <taxon>Dikarya</taxon>
        <taxon>Basidiomycota</taxon>
        <taxon>Pucciniomycotina</taxon>
        <taxon>Microbotryomycetes</taxon>
        <taxon>Leucosporidiales</taxon>
        <taxon>Leucosporidium</taxon>
    </lineage>
</organism>
<dbReference type="AlphaFoldDB" id="A0A1Y2G2K3"/>
<evidence type="ECO:0000313" key="4">
    <source>
        <dbReference type="Proteomes" id="UP000193467"/>
    </source>
</evidence>
<keyword evidence="4" id="KW-1185">Reference proteome</keyword>
<evidence type="ECO:0000313" key="3">
    <source>
        <dbReference type="EMBL" id="ORY90265.1"/>
    </source>
</evidence>
<dbReference type="GO" id="GO:0008270">
    <property type="term" value="F:zinc ion binding"/>
    <property type="evidence" value="ECO:0007669"/>
    <property type="project" value="InterPro"/>
</dbReference>
<dbReference type="InParanoid" id="A0A1Y2G2K3"/>
<reference evidence="3 4" key="1">
    <citation type="submission" date="2016-07" db="EMBL/GenBank/DDBJ databases">
        <title>Pervasive Adenine N6-methylation of Active Genes in Fungi.</title>
        <authorList>
            <consortium name="DOE Joint Genome Institute"/>
            <person name="Mondo S.J."/>
            <person name="Dannebaum R.O."/>
            <person name="Kuo R.C."/>
            <person name="Labutti K."/>
            <person name="Haridas S."/>
            <person name="Kuo A."/>
            <person name="Salamov A."/>
            <person name="Ahrendt S.R."/>
            <person name="Lipzen A."/>
            <person name="Sullivan W."/>
            <person name="Andreopoulos W.B."/>
            <person name="Clum A."/>
            <person name="Lindquist E."/>
            <person name="Daum C."/>
            <person name="Ramamoorthy G.K."/>
            <person name="Gryganskyi A."/>
            <person name="Culley D."/>
            <person name="Magnuson J.K."/>
            <person name="James T.Y."/>
            <person name="O'Malley M.A."/>
            <person name="Stajich J.E."/>
            <person name="Spatafora J.W."/>
            <person name="Visel A."/>
            <person name="Grigoriev I.V."/>
        </authorList>
    </citation>
    <scope>NUCLEOTIDE SEQUENCE [LARGE SCALE GENOMIC DNA]</scope>
    <source>
        <strain evidence="3 4">62-1032</strain>
    </source>
</reference>
<accession>A0A1Y2G2K3</accession>
<dbReference type="GO" id="GO:0000981">
    <property type="term" value="F:DNA-binding transcription factor activity, RNA polymerase II-specific"/>
    <property type="evidence" value="ECO:0007669"/>
    <property type="project" value="InterPro"/>
</dbReference>
<dbReference type="PROSITE" id="PS51257">
    <property type="entry name" value="PROKAR_LIPOPROTEIN"/>
    <property type="match status" value="1"/>
</dbReference>
<protein>
    <recommendedName>
        <fullName evidence="2">Zn(2)-C6 fungal-type domain-containing protein</fullName>
    </recommendedName>
</protein>
<dbReference type="PROSITE" id="PS50048">
    <property type="entry name" value="ZN2_CY6_FUNGAL_2"/>
    <property type="match status" value="1"/>
</dbReference>
<dbReference type="STRING" id="106004.A0A1Y2G2K3"/>
<dbReference type="PROSITE" id="PS00463">
    <property type="entry name" value="ZN2_CY6_FUNGAL_1"/>
    <property type="match status" value="1"/>
</dbReference>
<dbReference type="InterPro" id="IPR001138">
    <property type="entry name" value="Zn2Cys6_DnaBD"/>
</dbReference>
<proteinExistence type="predicted"/>
<dbReference type="OrthoDB" id="2525765at2759"/>
<feature type="region of interest" description="Disordered" evidence="1">
    <location>
        <begin position="54"/>
        <end position="76"/>
    </location>
</feature>